<keyword evidence="3" id="KW-0732">Signal</keyword>
<protein>
    <recommendedName>
        <fullName evidence="4">Antistasin-like domain-containing protein</fullName>
    </recommendedName>
</protein>
<dbReference type="InterPro" id="IPR011061">
    <property type="entry name" value="Hirudin/antistatin"/>
</dbReference>
<keyword evidence="2" id="KW-0722">Serine protease inhibitor</keyword>
<gene>
    <name evidence="5" type="ORF">LOTGIDRAFT_232426</name>
</gene>
<dbReference type="HOGENOM" id="CLU_2148683_0_0_1"/>
<dbReference type="InterPro" id="IPR004094">
    <property type="entry name" value="Antistasin-like"/>
</dbReference>
<name>V4AKR1_LOTGI</name>
<dbReference type="Gene3D" id="2.10.22.10">
    <property type="entry name" value="Antistasin, domain 1"/>
    <property type="match status" value="2"/>
</dbReference>
<dbReference type="RefSeq" id="XP_009055010.1">
    <property type="nucleotide sequence ID" value="XM_009056762.1"/>
</dbReference>
<dbReference type="SUPFAM" id="SSF57262">
    <property type="entry name" value="Leech antihemostatic proteins"/>
    <property type="match status" value="3"/>
</dbReference>
<dbReference type="GO" id="GO:0004867">
    <property type="term" value="F:serine-type endopeptidase inhibitor activity"/>
    <property type="evidence" value="ECO:0007669"/>
    <property type="project" value="UniProtKB-KW"/>
</dbReference>
<dbReference type="GeneID" id="20248914"/>
<dbReference type="Proteomes" id="UP000030746">
    <property type="component" value="Unassembled WGS sequence"/>
</dbReference>
<evidence type="ECO:0000256" key="2">
    <source>
        <dbReference type="ARBA" id="ARBA00022900"/>
    </source>
</evidence>
<feature type="signal peptide" evidence="3">
    <location>
        <begin position="1"/>
        <end position="18"/>
    </location>
</feature>
<dbReference type="AlphaFoldDB" id="V4AKR1"/>
<dbReference type="KEGG" id="lgi:LOTGIDRAFT_232426"/>
<dbReference type="Pfam" id="PF02822">
    <property type="entry name" value="Antistasin"/>
    <property type="match status" value="2"/>
</dbReference>
<dbReference type="EMBL" id="KB201847">
    <property type="protein sequence ID" value="ESO94161.1"/>
    <property type="molecule type" value="Genomic_DNA"/>
</dbReference>
<evidence type="ECO:0000259" key="4">
    <source>
        <dbReference type="PROSITE" id="PS51252"/>
    </source>
</evidence>
<keyword evidence="1" id="KW-0646">Protease inhibitor</keyword>
<dbReference type="PROSITE" id="PS51252">
    <property type="entry name" value="ANTISTASIN"/>
    <property type="match status" value="2"/>
</dbReference>
<evidence type="ECO:0000256" key="3">
    <source>
        <dbReference type="SAM" id="SignalP"/>
    </source>
</evidence>
<feature type="chain" id="PRO_5004716948" description="Antistasin-like domain-containing protein" evidence="3">
    <location>
        <begin position="19"/>
        <end position="112"/>
    </location>
</feature>
<feature type="domain" description="Antistasin-like" evidence="4">
    <location>
        <begin position="80"/>
        <end position="106"/>
    </location>
</feature>
<evidence type="ECO:0000256" key="1">
    <source>
        <dbReference type="ARBA" id="ARBA00022690"/>
    </source>
</evidence>
<proteinExistence type="predicted"/>
<organism evidence="5 6">
    <name type="scientific">Lottia gigantea</name>
    <name type="common">Giant owl limpet</name>
    <dbReference type="NCBI Taxonomy" id="225164"/>
    <lineage>
        <taxon>Eukaryota</taxon>
        <taxon>Metazoa</taxon>
        <taxon>Spiralia</taxon>
        <taxon>Lophotrochozoa</taxon>
        <taxon>Mollusca</taxon>
        <taxon>Gastropoda</taxon>
        <taxon>Patellogastropoda</taxon>
        <taxon>Lottioidea</taxon>
        <taxon>Lottiidae</taxon>
        <taxon>Lottia</taxon>
    </lineage>
</organism>
<sequence>MKFLIIFAVVVVAAYVDAQGDCPVRACQTRLCYTGRIKDAQGCDTCDCCPEMMCMNYCPFGRKIKANGCPSCQCKDFSDCSPVRCRMNCRPWGYKRGPDGCEICQCNFPGVN</sequence>
<evidence type="ECO:0000313" key="5">
    <source>
        <dbReference type="EMBL" id="ESO94161.1"/>
    </source>
</evidence>
<dbReference type="OrthoDB" id="6107078at2759"/>
<evidence type="ECO:0000313" key="6">
    <source>
        <dbReference type="Proteomes" id="UP000030746"/>
    </source>
</evidence>
<feature type="domain" description="Antistasin-like" evidence="4">
    <location>
        <begin position="49"/>
        <end position="74"/>
    </location>
</feature>
<dbReference type="CTD" id="20248914"/>
<reference evidence="5 6" key="1">
    <citation type="journal article" date="2013" name="Nature">
        <title>Insights into bilaterian evolution from three spiralian genomes.</title>
        <authorList>
            <person name="Simakov O."/>
            <person name="Marletaz F."/>
            <person name="Cho S.J."/>
            <person name="Edsinger-Gonzales E."/>
            <person name="Havlak P."/>
            <person name="Hellsten U."/>
            <person name="Kuo D.H."/>
            <person name="Larsson T."/>
            <person name="Lv J."/>
            <person name="Arendt D."/>
            <person name="Savage R."/>
            <person name="Osoegawa K."/>
            <person name="de Jong P."/>
            <person name="Grimwood J."/>
            <person name="Chapman J.A."/>
            <person name="Shapiro H."/>
            <person name="Aerts A."/>
            <person name="Otillar R.P."/>
            <person name="Terry A.Y."/>
            <person name="Boore J.L."/>
            <person name="Grigoriev I.V."/>
            <person name="Lindberg D.R."/>
            <person name="Seaver E.C."/>
            <person name="Weisblat D.A."/>
            <person name="Putnam N.H."/>
            <person name="Rokhsar D.S."/>
        </authorList>
    </citation>
    <scope>NUCLEOTIDE SEQUENCE [LARGE SCALE GENOMIC DNA]</scope>
</reference>
<accession>V4AKR1</accession>
<keyword evidence="6" id="KW-1185">Reference proteome</keyword>